<dbReference type="EMBL" id="KY629563">
    <property type="protein sequence ID" value="ARK07473.1"/>
    <property type="molecule type" value="Genomic_DNA"/>
</dbReference>
<sequence>MNTIQISATGPMGAGKTTILNLIGELLTDLGLTPQVYDHRGAHGFTINVAPGDLTNIRLATAVIQQARGGAAEEAPVNPAPTTRQLWEAADEAGYARAVATGYATGAEVELHRNLNAARYDIIFNERGELRPDTGITTQDEFYAAVTAATINAAINSMFGLAA</sequence>
<reference evidence="1 2" key="1">
    <citation type="submission" date="2017-02" db="EMBL/GenBank/DDBJ databases">
        <title>The first characterized phage against a member of the ecologically important #sphingomonads reveals high dissimilarity against all other known phages.</title>
        <authorList>
            <person name="Nielsen T.K."/>
            <person name="Carstens A.B."/>
            <person name="Kot W."/>
            <person name="Lametsch R."/>
            <person name="Neve H."/>
            <person name="Hansen L.H."/>
        </authorList>
    </citation>
    <scope>NUCLEOTIDE SEQUENCE [LARGE SCALE GENOMIC DNA]</scope>
</reference>
<name>A0A1W6DX27_9CAUD</name>
<dbReference type="CDD" id="cd02019">
    <property type="entry name" value="NK"/>
    <property type="match status" value="1"/>
</dbReference>
<protein>
    <submittedName>
        <fullName evidence="1">Uncharacterized protein</fullName>
    </submittedName>
</protein>
<dbReference type="SUPFAM" id="SSF52540">
    <property type="entry name" value="P-loop containing nucleoside triphosphate hydrolases"/>
    <property type="match status" value="1"/>
</dbReference>
<evidence type="ECO:0000313" key="1">
    <source>
        <dbReference type="EMBL" id="ARK07473.1"/>
    </source>
</evidence>
<gene>
    <name evidence="1" type="ORF">LAV_00073</name>
</gene>
<organism evidence="1 2">
    <name type="scientific">Sphingobium phage Lacusarx</name>
    <dbReference type="NCBI Taxonomy" id="1980139"/>
    <lineage>
        <taxon>Viruses</taxon>
        <taxon>Duplodnaviria</taxon>
        <taxon>Heunggongvirae</taxon>
        <taxon>Uroviricota</taxon>
        <taxon>Caudoviricetes</taxon>
        <taxon>Lacusarxvirus</taxon>
        <taxon>Lacusarxvirus lacusarx</taxon>
    </lineage>
</organism>
<keyword evidence="2" id="KW-1185">Reference proteome</keyword>
<proteinExistence type="predicted"/>
<evidence type="ECO:0000313" key="2">
    <source>
        <dbReference type="Proteomes" id="UP000223906"/>
    </source>
</evidence>
<accession>A0A1W6DX27</accession>
<dbReference type="InterPro" id="IPR027417">
    <property type="entry name" value="P-loop_NTPase"/>
</dbReference>
<dbReference type="Proteomes" id="UP000223906">
    <property type="component" value="Segment"/>
</dbReference>